<gene>
    <name evidence="6" type="ORF">J0695_18730</name>
</gene>
<reference evidence="6" key="1">
    <citation type="submission" date="2021-03" db="EMBL/GenBank/DDBJ databases">
        <title>Streptomyces poriferae sp. nov., a novel marine sponge-derived Actinobacteria species with anti-MRSA activity.</title>
        <authorList>
            <person name="Sandoval-Powers M."/>
            <person name="Kralova S."/>
            <person name="Nguyen G.-S."/>
            <person name="Fawwal D."/>
            <person name="Degnes K."/>
            <person name="Klinkenberg G."/>
            <person name="Sletta H."/>
            <person name="Wentzel A."/>
            <person name="Liles M.R."/>
        </authorList>
    </citation>
    <scope>NUCLEOTIDE SEQUENCE</scope>
    <source>
        <strain evidence="6">DSM 41794</strain>
    </source>
</reference>
<accession>A0A939F7L5</accession>
<dbReference type="Proteomes" id="UP000664167">
    <property type="component" value="Unassembled WGS sequence"/>
</dbReference>
<evidence type="ECO:0000313" key="7">
    <source>
        <dbReference type="Proteomes" id="UP000664167"/>
    </source>
</evidence>
<dbReference type="SUPFAM" id="SSF56091">
    <property type="entry name" value="DNA ligase/mRNA capping enzyme, catalytic domain"/>
    <property type="match status" value="1"/>
</dbReference>
<dbReference type="GO" id="GO:0003910">
    <property type="term" value="F:DNA ligase (ATP) activity"/>
    <property type="evidence" value="ECO:0007669"/>
    <property type="project" value="UniProtKB-EC"/>
</dbReference>
<dbReference type="GO" id="GO:0006310">
    <property type="term" value="P:DNA recombination"/>
    <property type="evidence" value="ECO:0007669"/>
    <property type="project" value="InterPro"/>
</dbReference>
<dbReference type="InterPro" id="IPR044117">
    <property type="entry name" value="OBF_LigC-like"/>
</dbReference>
<evidence type="ECO:0000256" key="2">
    <source>
        <dbReference type="ARBA" id="ARBA00012727"/>
    </source>
</evidence>
<dbReference type="Pfam" id="PF04679">
    <property type="entry name" value="DNA_ligase_A_C"/>
    <property type="match status" value="1"/>
</dbReference>
<dbReference type="InterPro" id="IPR012309">
    <property type="entry name" value="DNA_ligase_ATP-dep_C"/>
</dbReference>
<dbReference type="PANTHER" id="PTHR45674">
    <property type="entry name" value="DNA LIGASE 1/3 FAMILY MEMBER"/>
    <property type="match status" value="1"/>
</dbReference>
<proteinExistence type="inferred from homology"/>
<comment type="catalytic activity">
    <reaction evidence="4">
        <text>ATP + (deoxyribonucleotide)n-3'-hydroxyl + 5'-phospho-(deoxyribonucleotide)m = (deoxyribonucleotide)n+m + AMP + diphosphate.</text>
        <dbReference type="EC" id="6.5.1.1"/>
    </reaction>
</comment>
<dbReference type="CDD" id="cd07905">
    <property type="entry name" value="Adenylation_DNA_ligase_LigC"/>
    <property type="match status" value="1"/>
</dbReference>
<organism evidence="6 7">
    <name type="scientific">Streptomyces beijiangensis</name>
    <dbReference type="NCBI Taxonomy" id="163361"/>
    <lineage>
        <taxon>Bacteria</taxon>
        <taxon>Bacillati</taxon>
        <taxon>Actinomycetota</taxon>
        <taxon>Actinomycetes</taxon>
        <taxon>Kitasatosporales</taxon>
        <taxon>Streptomycetaceae</taxon>
        <taxon>Streptomyces</taxon>
    </lineage>
</organism>
<dbReference type="EC" id="6.5.1.1" evidence="2"/>
<dbReference type="PANTHER" id="PTHR45674:SF4">
    <property type="entry name" value="DNA LIGASE 1"/>
    <property type="match status" value="1"/>
</dbReference>
<evidence type="ECO:0000313" key="6">
    <source>
        <dbReference type="EMBL" id="MBO0513820.1"/>
    </source>
</evidence>
<dbReference type="InterPro" id="IPR044119">
    <property type="entry name" value="Adenylation_LigC-like"/>
</dbReference>
<dbReference type="RefSeq" id="WP_206963237.1">
    <property type="nucleotide sequence ID" value="NZ_BAAAJJ010000010.1"/>
</dbReference>
<dbReference type="Gene3D" id="3.30.1490.70">
    <property type="match status" value="1"/>
</dbReference>
<feature type="domain" description="ATP-dependent DNA ligase family profile" evidence="5">
    <location>
        <begin position="113"/>
        <end position="228"/>
    </location>
</feature>
<dbReference type="InterPro" id="IPR012340">
    <property type="entry name" value="NA-bd_OB-fold"/>
</dbReference>
<dbReference type="Gene3D" id="2.40.50.140">
    <property type="entry name" value="Nucleic acid-binding proteins"/>
    <property type="match status" value="1"/>
</dbReference>
<dbReference type="Pfam" id="PF01068">
    <property type="entry name" value="DNA_ligase_A_M"/>
    <property type="match status" value="1"/>
</dbReference>
<evidence type="ECO:0000259" key="5">
    <source>
        <dbReference type="PROSITE" id="PS50160"/>
    </source>
</evidence>
<dbReference type="CDD" id="cd07970">
    <property type="entry name" value="OBF_DNA_ligase_LigC"/>
    <property type="match status" value="1"/>
</dbReference>
<evidence type="ECO:0000256" key="3">
    <source>
        <dbReference type="ARBA" id="ARBA00022598"/>
    </source>
</evidence>
<evidence type="ECO:0000256" key="1">
    <source>
        <dbReference type="ARBA" id="ARBA00007572"/>
    </source>
</evidence>
<keyword evidence="7" id="KW-1185">Reference proteome</keyword>
<dbReference type="InterPro" id="IPR050191">
    <property type="entry name" value="ATP-dep_DNA_ligase"/>
</dbReference>
<dbReference type="EMBL" id="JAFLRJ010000167">
    <property type="protein sequence ID" value="MBO0513820.1"/>
    <property type="molecule type" value="Genomic_DNA"/>
</dbReference>
<dbReference type="PROSITE" id="PS50160">
    <property type="entry name" value="DNA_LIGASE_A3"/>
    <property type="match status" value="1"/>
</dbReference>
<dbReference type="GO" id="GO:0006281">
    <property type="term" value="P:DNA repair"/>
    <property type="evidence" value="ECO:0007669"/>
    <property type="project" value="InterPro"/>
</dbReference>
<protein>
    <recommendedName>
        <fullName evidence="2">DNA ligase (ATP)</fullName>
        <ecNumber evidence="2">6.5.1.1</ecNumber>
    </recommendedName>
</protein>
<dbReference type="Gene3D" id="3.30.470.30">
    <property type="entry name" value="DNA ligase/mRNA capping enzyme"/>
    <property type="match status" value="1"/>
</dbReference>
<name>A0A939F7L5_9ACTN</name>
<keyword evidence="3 6" id="KW-0436">Ligase</keyword>
<dbReference type="InterPro" id="IPR012310">
    <property type="entry name" value="DNA_ligase_ATP-dep_cent"/>
</dbReference>
<dbReference type="AlphaFoldDB" id="A0A939F7L5"/>
<dbReference type="GO" id="GO:0005524">
    <property type="term" value="F:ATP binding"/>
    <property type="evidence" value="ECO:0007669"/>
    <property type="project" value="InterPro"/>
</dbReference>
<comment type="similarity">
    <text evidence="1">Belongs to the ATP-dependent DNA ligase family.</text>
</comment>
<comment type="caution">
    <text evidence="6">The sequence shown here is derived from an EMBL/GenBank/DDBJ whole genome shotgun (WGS) entry which is preliminary data.</text>
</comment>
<sequence>MVWTLPEPMLAEAVSNPVLPKGYAAEPKWDGYRALVARYPDGQVVIRSRRGTDMTNAFPEIAAAGDALPADVVLDGELVVWDGDRIAFERLHGRLLRSPAGAATLASQWPAHFVVFDLLRLGTDLTSRPYEARRAALEGLFTDRALAAPWTLCPSTTDPDTAAGWLEWSQVGMEGLVFKKTTGVYRPGSRGWKKYRTAHTTDAVIAAVSGSTTDPRTVLFGRYDDAGRLHYTGRSSVLSPAVNADLSTRLVAAAGEHPWTGETFSSGWEVKDALPVVLVKPELVAEVRADVTRDAAGKWRHPVKLLRLRDDLEPGDVPLFTS</sequence>
<evidence type="ECO:0000256" key="4">
    <source>
        <dbReference type="ARBA" id="ARBA00034003"/>
    </source>
</evidence>